<evidence type="ECO:0000313" key="2">
    <source>
        <dbReference type="EMBL" id="MFD2613383.1"/>
    </source>
</evidence>
<dbReference type="SUPFAM" id="SSF52172">
    <property type="entry name" value="CheY-like"/>
    <property type="match status" value="1"/>
</dbReference>
<proteinExistence type="predicted"/>
<gene>
    <name evidence="2" type="ORF">ACFSUF_13210</name>
</gene>
<dbReference type="InterPro" id="IPR011006">
    <property type="entry name" value="CheY-like_superfamily"/>
</dbReference>
<dbReference type="RefSeq" id="WP_377603380.1">
    <property type="nucleotide sequence ID" value="NZ_JBHUME010000008.1"/>
</dbReference>
<comment type="caution">
    <text evidence="2">The sequence shown here is derived from an EMBL/GenBank/DDBJ whole genome shotgun (WGS) entry which is preliminary data.</text>
</comment>
<dbReference type="Gene3D" id="1.10.10.10">
    <property type="entry name" value="Winged helix-like DNA-binding domain superfamily/Winged helix DNA-binding domain"/>
    <property type="match status" value="1"/>
</dbReference>
<name>A0ABW5PEG2_9BACL</name>
<dbReference type="SMART" id="SM01012">
    <property type="entry name" value="ANTAR"/>
    <property type="match status" value="1"/>
</dbReference>
<sequence length="199" mass="23066">MLHSLLLIDDFRHLRGPHLPSPAEKLLPLGLRVETADPAQLEHRLAAADALLLSVPPDQVSRCRRLTAPIRQVPLIWWCDDLTFPGDGCKMDQDIDGMLSPHMNASDIHCSLMLAFQLHIQRRDWQIEREQLLAKMEERKWIEQAKRILSEIKQISEAEAYDFLRKQAMNERKRMVDVSTSIVKVYELLQGNEKRGRSR</sequence>
<feature type="domain" description="ANTAR" evidence="1">
    <location>
        <begin position="122"/>
        <end position="183"/>
    </location>
</feature>
<evidence type="ECO:0000259" key="1">
    <source>
        <dbReference type="PROSITE" id="PS50921"/>
    </source>
</evidence>
<evidence type="ECO:0000313" key="3">
    <source>
        <dbReference type="Proteomes" id="UP001597541"/>
    </source>
</evidence>
<dbReference type="InterPro" id="IPR005561">
    <property type="entry name" value="ANTAR"/>
</dbReference>
<reference evidence="3" key="1">
    <citation type="journal article" date="2019" name="Int. J. Syst. Evol. Microbiol.">
        <title>The Global Catalogue of Microorganisms (GCM) 10K type strain sequencing project: providing services to taxonomists for standard genome sequencing and annotation.</title>
        <authorList>
            <consortium name="The Broad Institute Genomics Platform"/>
            <consortium name="The Broad Institute Genome Sequencing Center for Infectious Disease"/>
            <person name="Wu L."/>
            <person name="Ma J."/>
        </authorList>
    </citation>
    <scope>NUCLEOTIDE SEQUENCE [LARGE SCALE GENOMIC DNA]</scope>
    <source>
        <strain evidence="3">KCTC 3950</strain>
    </source>
</reference>
<dbReference type="PROSITE" id="PS50921">
    <property type="entry name" value="ANTAR"/>
    <property type="match status" value="1"/>
</dbReference>
<protein>
    <submittedName>
        <fullName evidence="2">ANTAR domain-containing response regulator</fullName>
    </submittedName>
</protein>
<keyword evidence="3" id="KW-1185">Reference proteome</keyword>
<dbReference type="InterPro" id="IPR036388">
    <property type="entry name" value="WH-like_DNA-bd_sf"/>
</dbReference>
<organism evidence="2 3">
    <name type="scientific">Paenibacillus gansuensis</name>
    <dbReference type="NCBI Taxonomy" id="306542"/>
    <lineage>
        <taxon>Bacteria</taxon>
        <taxon>Bacillati</taxon>
        <taxon>Bacillota</taxon>
        <taxon>Bacilli</taxon>
        <taxon>Bacillales</taxon>
        <taxon>Paenibacillaceae</taxon>
        <taxon>Paenibacillus</taxon>
    </lineage>
</organism>
<dbReference type="Pfam" id="PF03861">
    <property type="entry name" value="ANTAR"/>
    <property type="match status" value="1"/>
</dbReference>
<dbReference type="EMBL" id="JBHUME010000008">
    <property type="protein sequence ID" value="MFD2613383.1"/>
    <property type="molecule type" value="Genomic_DNA"/>
</dbReference>
<accession>A0ABW5PEG2</accession>
<dbReference type="Proteomes" id="UP001597541">
    <property type="component" value="Unassembled WGS sequence"/>
</dbReference>